<proteinExistence type="predicted"/>
<dbReference type="Proteomes" id="UP000198688">
    <property type="component" value="Chromosome I"/>
</dbReference>
<evidence type="ECO:0000313" key="1">
    <source>
        <dbReference type="EMBL" id="SDS77607.1"/>
    </source>
</evidence>
<reference evidence="1 2" key="1">
    <citation type="submission" date="2016-10" db="EMBL/GenBank/DDBJ databases">
        <authorList>
            <person name="de Groot N.N."/>
        </authorList>
    </citation>
    <scope>NUCLEOTIDE SEQUENCE [LARGE SCALE GENOMIC DNA]</scope>
    <source>
        <strain evidence="1 2">DSM 43941</strain>
    </source>
</reference>
<protein>
    <submittedName>
        <fullName evidence="1">Uncharacterized protein</fullName>
    </submittedName>
</protein>
<evidence type="ECO:0000313" key="2">
    <source>
        <dbReference type="Proteomes" id="UP000198688"/>
    </source>
</evidence>
<keyword evidence="2" id="KW-1185">Reference proteome</keyword>
<name>A0A1H1UYI7_9ACTN</name>
<gene>
    <name evidence="1" type="ORF">SAMN04489716_1588</name>
</gene>
<dbReference type="AlphaFoldDB" id="A0A1H1UYI7"/>
<accession>A0A1H1UYI7</accession>
<sequence length="141" mass="15503">MDRRHDVVQQHVRLLLEAPFRADADRRCRAEEIARTGQRVVEGVLSSAADWELRDWLTGAVLARGDDGPAGLASALSGHYDADNLFTDDAPGLIGEQCSVTTAIPPSLGRAIEQWLFADETPDQEIAEFIGWPVGSVREHR</sequence>
<organism evidence="1 2">
    <name type="scientific">Actinoplanes derwentensis</name>
    <dbReference type="NCBI Taxonomy" id="113562"/>
    <lineage>
        <taxon>Bacteria</taxon>
        <taxon>Bacillati</taxon>
        <taxon>Actinomycetota</taxon>
        <taxon>Actinomycetes</taxon>
        <taxon>Micromonosporales</taxon>
        <taxon>Micromonosporaceae</taxon>
        <taxon>Actinoplanes</taxon>
    </lineage>
</organism>
<dbReference type="EMBL" id="LT629758">
    <property type="protein sequence ID" value="SDS77607.1"/>
    <property type="molecule type" value="Genomic_DNA"/>
</dbReference>